<dbReference type="EMBL" id="QYBC01000008">
    <property type="protein sequence ID" value="RYB04928.1"/>
    <property type="molecule type" value="Genomic_DNA"/>
</dbReference>
<evidence type="ECO:0000313" key="3">
    <source>
        <dbReference type="Proteomes" id="UP000289411"/>
    </source>
</evidence>
<dbReference type="AlphaFoldDB" id="A0A4Q2RCM0"/>
<comment type="caution">
    <text evidence="2">The sequence shown here is derived from an EMBL/GenBank/DDBJ whole genome shotgun (WGS) entry which is preliminary data.</text>
</comment>
<name>A0A4Q2RCM0_9HYPH</name>
<sequence>MAHRVTGLAVVALAMSVFGSAGAAEPVMVQCGREYQAAKLAGTLGGLDWNRYRADCAARLKASPAAASPAAEAPVAAVPPAAAATPIAVAPTAATPAGAASKTGGGRAAATARQRQCGAEWRANKATLVAQTAGLTWPRYWSQCNTRLKAAGQ</sequence>
<feature type="chain" id="PRO_5020245050" description="Antifreeze protein" evidence="1">
    <location>
        <begin position="24"/>
        <end position="153"/>
    </location>
</feature>
<dbReference type="RefSeq" id="WP_129219160.1">
    <property type="nucleotide sequence ID" value="NZ_QYBC01000008.1"/>
</dbReference>
<dbReference type="OrthoDB" id="8001261at2"/>
<evidence type="ECO:0000313" key="2">
    <source>
        <dbReference type="EMBL" id="RYB04928.1"/>
    </source>
</evidence>
<evidence type="ECO:0008006" key="4">
    <source>
        <dbReference type="Google" id="ProtNLM"/>
    </source>
</evidence>
<feature type="signal peptide" evidence="1">
    <location>
        <begin position="1"/>
        <end position="23"/>
    </location>
</feature>
<dbReference type="Proteomes" id="UP000289411">
    <property type="component" value="Unassembled WGS sequence"/>
</dbReference>
<organism evidence="2 3">
    <name type="scientific">Lichenibacterium ramalinae</name>
    <dbReference type="NCBI Taxonomy" id="2316527"/>
    <lineage>
        <taxon>Bacteria</taxon>
        <taxon>Pseudomonadati</taxon>
        <taxon>Pseudomonadota</taxon>
        <taxon>Alphaproteobacteria</taxon>
        <taxon>Hyphomicrobiales</taxon>
        <taxon>Lichenihabitantaceae</taxon>
        <taxon>Lichenibacterium</taxon>
    </lineage>
</organism>
<keyword evidence="1" id="KW-0732">Signal</keyword>
<evidence type="ECO:0000256" key="1">
    <source>
        <dbReference type="SAM" id="SignalP"/>
    </source>
</evidence>
<protein>
    <recommendedName>
        <fullName evidence="4">Antifreeze protein</fullName>
    </recommendedName>
</protein>
<keyword evidence="3" id="KW-1185">Reference proteome</keyword>
<reference evidence="2 3" key="1">
    <citation type="submission" date="2018-09" db="EMBL/GenBank/DDBJ databases">
        <authorList>
            <person name="Grouzdev D.S."/>
            <person name="Krutkina M.S."/>
        </authorList>
    </citation>
    <scope>NUCLEOTIDE SEQUENCE [LARGE SCALE GENOMIC DNA]</scope>
    <source>
        <strain evidence="2 3">RmlP001</strain>
    </source>
</reference>
<reference evidence="2 3" key="2">
    <citation type="submission" date="2019-02" db="EMBL/GenBank/DDBJ databases">
        <title>'Lichenibacterium ramalinii' gen. nov. sp. nov., 'Lichenibacterium minor' gen. nov. sp. nov.</title>
        <authorList>
            <person name="Pankratov T."/>
        </authorList>
    </citation>
    <scope>NUCLEOTIDE SEQUENCE [LARGE SCALE GENOMIC DNA]</scope>
    <source>
        <strain evidence="2 3">RmlP001</strain>
    </source>
</reference>
<gene>
    <name evidence="2" type="ORF">D3272_10650</name>
</gene>
<accession>A0A4Q2RCM0</accession>
<proteinExistence type="predicted"/>